<feature type="region of interest" description="Disordered" evidence="1">
    <location>
        <begin position="22"/>
        <end position="58"/>
    </location>
</feature>
<feature type="region of interest" description="Disordered" evidence="1">
    <location>
        <begin position="192"/>
        <end position="225"/>
    </location>
</feature>
<feature type="compositionally biased region" description="Low complexity" evidence="1">
    <location>
        <begin position="192"/>
        <end position="207"/>
    </location>
</feature>
<dbReference type="Pfam" id="PF00092">
    <property type="entry name" value="VWA"/>
    <property type="match status" value="1"/>
</dbReference>
<accession>A0ABD3WC70</accession>
<evidence type="ECO:0000259" key="2">
    <source>
        <dbReference type="PROSITE" id="PS50234"/>
    </source>
</evidence>
<protein>
    <recommendedName>
        <fullName evidence="2">VWFA domain-containing protein</fullName>
    </recommendedName>
</protein>
<feature type="compositionally biased region" description="Polar residues" evidence="1">
    <location>
        <begin position="22"/>
        <end position="31"/>
    </location>
</feature>
<reference evidence="3 4" key="1">
    <citation type="submission" date="2024-11" db="EMBL/GenBank/DDBJ databases">
        <title>Chromosome-level genome assembly of the freshwater bivalve Anodonta woodiana.</title>
        <authorList>
            <person name="Chen X."/>
        </authorList>
    </citation>
    <scope>NUCLEOTIDE SEQUENCE [LARGE SCALE GENOMIC DNA]</scope>
    <source>
        <strain evidence="3">MN2024</strain>
        <tissue evidence="3">Gills</tissue>
    </source>
</reference>
<dbReference type="EMBL" id="JBJQND010000007">
    <property type="protein sequence ID" value="KAL3870307.1"/>
    <property type="molecule type" value="Genomic_DNA"/>
</dbReference>
<proteinExistence type="predicted"/>
<dbReference type="PROSITE" id="PS50096">
    <property type="entry name" value="IQ"/>
    <property type="match status" value="1"/>
</dbReference>
<sequence>MLKNSDILRKHALFQTSYTRPSLVSSPSSILNGMAPPYRIRDNPSKQPRPGGEVNISPTSRYQNLERRRITRIQRQKPWQEKGKILTKRNSEYVELVYEKVLPVNFDHAKAKCKLRYYVSNTKHGKLYQIVHDDTRPRKLATAPSKWLWERDFLLWLNEGKLEYIAHKNNKKKDTEYQNERSSIISWNKFSSSYDSSRGSSYRSGVSQNSSRNGNAGRKSAAKSSDECRPTAEIFAYYNSRKLQKQRRQAAALMIQKTIKGWYIRNKIKVLKRKALLEHGRTWERFIEEYRELVARIQSRYGIMKYKISLDLKQVETFMDRKHRYEETFRKMTAGEKLPKQNLMEFFEACQLYPTELEIRKGFDTVRGSNNIAEVVFLLACSSSIDGVTFKDQLHLVRDTVKSLDIAPDRIRVGMIPYSEDIIHSFDLKAFKKKEDMLRAIEKMEVRPGLTRIDLALRMVLDIFKDSRPGVQKIAIVVTDGISSDAERTKLEARALHESGIRVFAIGVGAATNETELSAIATSTDHVFYAYDVKSFVQIQKEIKKTFCLDAEESIRKDINRPLSQSEALDIIWTIYPPTASGLSENRTSRWIRPIIDGEEAWSLLDEKIIKETDFRKCLRLVIESKLVRNGLIEVPADVHAGVEKVTNVEEALRIMENFIKKQEGKDQRKKIGSHPKIT</sequence>
<gene>
    <name evidence="3" type="ORF">ACJMK2_038383</name>
</gene>
<dbReference type="Proteomes" id="UP001634394">
    <property type="component" value="Unassembled WGS sequence"/>
</dbReference>
<dbReference type="InterPro" id="IPR036465">
    <property type="entry name" value="vWFA_dom_sf"/>
</dbReference>
<dbReference type="SMART" id="SM00327">
    <property type="entry name" value="VWA"/>
    <property type="match status" value="1"/>
</dbReference>
<evidence type="ECO:0000256" key="1">
    <source>
        <dbReference type="SAM" id="MobiDB-lite"/>
    </source>
</evidence>
<dbReference type="PANTHER" id="PTHR24020:SF84">
    <property type="entry name" value="VWFA DOMAIN-CONTAINING PROTEIN"/>
    <property type="match status" value="1"/>
</dbReference>
<dbReference type="PANTHER" id="PTHR24020">
    <property type="entry name" value="COLLAGEN ALPHA"/>
    <property type="match status" value="1"/>
</dbReference>
<evidence type="ECO:0000313" key="4">
    <source>
        <dbReference type="Proteomes" id="UP001634394"/>
    </source>
</evidence>
<dbReference type="InterPro" id="IPR050525">
    <property type="entry name" value="ECM_Assembly_Org"/>
</dbReference>
<dbReference type="InterPro" id="IPR002035">
    <property type="entry name" value="VWF_A"/>
</dbReference>
<dbReference type="Gene3D" id="3.40.50.410">
    <property type="entry name" value="von Willebrand factor, type A domain"/>
    <property type="match status" value="1"/>
</dbReference>
<dbReference type="AlphaFoldDB" id="A0ABD3WC70"/>
<dbReference type="PROSITE" id="PS50234">
    <property type="entry name" value="VWFA"/>
    <property type="match status" value="1"/>
</dbReference>
<organism evidence="3 4">
    <name type="scientific">Sinanodonta woodiana</name>
    <name type="common">Chinese pond mussel</name>
    <name type="synonym">Anodonta woodiana</name>
    <dbReference type="NCBI Taxonomy" id="1069815"/>
    <lineage>
        <taxon>Eukaryota</taxon>
        <taxon>Metazoa</taxon>
        <taxon>Spiralia</taxon>
        <taxon>Lophotrochozoa</taxon>
        <taxon>Mollusca</taxon>
        <taxon>Bivalvia</taxon>
        <taxon>Autobranchia</taxon>
        <taxon>Heteroconchia</taxon>
        <taxon>Palaeoheterodonta</taxon>
        <taxon>Unionida</taxon>
        <taxon>Unionoidea</taxon>
        <taxon>Unionidae</taxon>
        <taxon>Unioninae</taxon>
        <taxon>Sinanodonta</taxon>
    </lineage>
</organism>
<dbReference type="SUPFAM" id="SSF53300">
    <property type="entry name" value="vWA-like"/>
    <property type="match status" value="1"/>
</dbReference>
<evidence type="ECO:0000313" key="3">
    <source>
        <dbReference type="EMBL" id="KAL3870307.1"/>
    </source>
</evidence>
<keyword evidence="4" id="KW-1185">Reference proteome</keyword>
<feature type="domain" description="VWFA" evidence="2">
    <location>
        <begin position="374"/>
        <end position="543"/>
    </location>
</feature>
<comment type="caution">
    <text evidence="3">The sequence shown here is derived from an EMBL/GenBank/DDBJ whole genome shotgun (WGS) entry which is preliminary data.</text>
</comment>
<name>A0ABD3WC70_SINWO</name>